<sequence length="584" mass="64771">MAAFDGGAFIVQEIEDCPSDHGDCSLSDDDDDERVLDPGSVCHQTQDIAVAQPSTTHCLFPYQQDSESMLSEGSSAPCGDGKKLLHIVQVDAKDSVNTVVNYNVYTSPQGSPPKTDPSSATFPDLPQSSKPVTLSLYDCFVRIFSNKLFLPVFIVLVMIAIILHKVDNVLQTTDQVLDRVTSTVGTLTSPIQTYGGWAASTLSTVFVTSASWIGGGRSGGGGGGDGDGDGSFNSETSTNGLHRKGTSTTTTDHDGEDANEPDQPGAFLSMGDMYLHRTNDIVFVGHKLELFPIWKQEGTAENQALTAIERGRDEYITTAVQSSARVDVDVKRQMVQEKRVGRALLKKIQRAKNLVEGLRARGNPIEINNSSYSAAKQQRRLQWRWLSWSWSWLVEYFGFLDNTEGLSIVEGMEGILQDSKSLFTMALEKRKSWKYNLGQIMEDVRKTVGLPCQVAKLAKIRREQSHFEPDSDHTKVPGKDYSGEYGQLSMHLETLSHNTCQMSYFISRDTRDRDEALGQAIVMLETAVEEANGFLIWIARQKQLVRKGIWDDLEQFSEGLMRVLDWSSEHVNAKLLWDKKCGLT</sequence>
<name>A0A423VA54_9PEZI</name>
<keyword evidence="3" id="KW-1185">Reference proteome</keyword>
<dbReference type="EMBL" id="LKEA01000088">
    <property type="protein sequence ID" value="ROV87779.1"/>
    <property type="molecule type" value="Genomic_DNA"/>
</dbReference>
<gene>
    <name evidence="2" type="ORF">VMCG_10793</name>
</gene>
<evidence type="ECO:0000313" key="2">
    <source>
        <dbReference type="EMBL" id="ROV87779.1"/>
    </source>
</evidence>
<feature type="compositionally biased region" description="Polar residues" evidence="1">
    <location>
        <begin position="232"/>
        <end position="250"/>
    </location>
</feature>
<organism evidence="2 3">
    <name type="scientific">Cytospora schulzeri</name>
    <dbReference type="NCBI Taxonomy" id="448051"/>
    <lineage>
        <taxon>Eukaryota</taxon>
        <taxon>Fungi</taxon>
        <taxon>Dikarya</taxon>
        <taxon>Ascomycota</taxon>
        <taxon>Pezizomycotina</taxon>
        <taxon>Sordariomycetes</taxon>
        <taxon>Sordariomycetidae</taxon>
        <taxon>Diaporthales</taxon>
        <taxon>Cytosporaceae</taxon>
        <taxon>Cytospora</taxon>
    </lineage>
</organism>
<feature type="region of interest" description="Disordered" evidence="1">
    <location>
        <begin position="217"/>
        <end position="266"/>
    </location>
</feature>
<evidence type="ECO:0000256" key="1">
    <source>
        <dbReference type="SAM" id="MobiDB-lite"/>
    </source>
</evidence>
<reference evidence="2 3" key="1">
    <citation type="submission" date="2015-09" db="EMBL/GenBank/DDBJ databases">
        <title>Host preference determinants of Valsa canker pathogens revealed by comparative genomics.</title>
        <authorList>
            <person name="Yin Z."/>
            <person name="Huang L."/>
        </authorList>
    </citation>
    <scope>NUCLEOTIDE SEQUENCE [LARGE SCALE GENOMIC DNA]</scope>
    <source>
        <strain evidence="2 3">03-1</strain>
    </source>
</reference>
<evidence type="ECO:0000313" key="3">
    <source>
        <dbReference type="Proteomes" id="UP000283895"/>
    </source>
</evidence>
<comment type="caution">
    <text evidence="2">The sequence shown here is derived from an EMBL/GenBank/DDBJ whole genome shotgun (WGS) entry which is preliminary data.</text>
</comment>
<dbReference type="Proteomes" id="UP000283895">
    <property type="component" value="Unassembled WGS sequence"/>
</dbReference>
<protein>
    <submittedName>
        <fullName evidence="2">Uncharacterized protein</fullName>
    </submittedName>
</protein>
<dbReference type="AlphaFoldDB" id="A0A423VA54"/>
<proteinExistence type="predicted"/>
<accession>A0A423VA54</accession>